<proteinExistence type="predicted"/>
<dbReference type="EMBL" id="KN726824">
    <property type="protein sequence ID" value="KIH67134.1"/>
    <property type="molecule type" value="Genomic_DNA"/>
</dbReference>
<evidence type="ECO:0000256" key="1">
    <source>
        <dbReference type="SAM" id="MobiDB-lite"/>
    </source>
</evidence>
<dbReference type="AlphaFoldDB" id="A0A0C2H6I3"/>
<organism evidence="2 3">
    <name type="scientific">Ancylostoma duodenale</name>
    <dbReference type="NCBI Taxonomy" id="51022"/>
    <lineage>
        <taxon>Eukaryota</taxon>
        <taxon>Metazoa</taxon>
        <taxon>Ecdysozoa</taxon>
        <taxon>Nematoda</taxon>
        <taxon>Chromadorea</taxon>
        <taxon>Rhabditida</taxon>
        <taxon>Rhabditina</taxon>
        <taxon>Rhabditomorpha</taxon>
        <taxon>Strongyloidea</taxon>
        <taxon>Ancylostomatidae</taxon>
        <taxon>Ancylostomatinae</taxon>
        <taxon>Ancylostoma</taxon>
    </lineage>
</organism>
<feature type="compositionally biased region" description="Basic and acidic residues" evidence="1">
    <location>
        <begin position="57"/>
        <end position="67"/>
    </location>
</feature>
<gene>
    <name evidence="2" type="ORF">ANCDUO_02535</name>
</gene>
<name>A0A0C2H6I3_9BILA</name>
<accession>A0A0C2H6I3</accession>
<feature type="compositionally biased region" description="Polar residues" evidence="1">
    <location>
        <begin position="119"/>
        <end position="134"/>
    </location>
</feature>
<reference evidence="2 3" key="1">
    <citation type="submission" date="2013-12" db="EMBL/GenBank/DDBJ databases">
        <title>Draft genome of the parsitic nematode Ancylostoma duodenale.</title>
        <authorList>
            <person name="Mitreva M."/>
        </authorList>
    </citation>
    <scope>NUCLEOTIDE SEQUENCE [LARGE SCALE GENOMIC DNA]</scope>
    <source>
        <strain evidence="2 3">Zhejiang</strain>
    </source>
</reference>
<protein>
    <submittedName>
        <fullName evidence="2">Uncharacterized protein</fullName>
    </submittedName>
</protein>
<dbReference type="Proteomes" id="UP000054047">
    <property type="component" value="Unassembled WGS sequence"/>
</dbReference>
<evidence type="ECO:0000313" key="2">
    <source>
        <dbReference type="EMBL" id="KIH67134.1"/>
    </source>
</evidence>
<evidence type="ECO:0000313" key="3">
    <source>
        <dbReference type="Proteomes" id="UP000054047"/>
    </source>
</evidence>
<keyword evidence="3" id="KW-1185">Reference proteome</keyword>
<feature type="region of interest" description="Disordered" evidence="1">
    <location>
        <begin position="57"/>
        <end position="137"/>
    </location>
</feature>
<feature type="region of interest" description="Disordered" evidence="1">
    <location>
        <begin position="153"/>
        <end position="173"/>
    </location>
</feature>
<sequence length="228" mass="25068">MVSSGLPIDSPDAVNPSRWRGKNRLGSLMDAVREKLWTNDEYRNRHSISGYVETKEAVCDDSRRRSSGDALRAKRRAQAEEELIKAVTPSTSRTRSLSEQNGTSSSQGSKNLRTRVSVGENNNNACKSPEQKPSTPKALLDVVDHSIQEILLPGESLGGSTSSTAPETSAAVDDEVATAVKMEAAERLKATSLTEEPEKVIDPKDLEFKMRKNLSVRRRASEEEQVSR</sequence>
<feature type="region of interest" description="Disordered" evidence="1">
    <location>
        <begin position="1"/>
        <end position="21"/>
    </location>
</feature>
<feature type="compositionally biased region" description="Polar residues" evidence="1">
    <location>
        <begin position="88"/>
        <end position="111"/>
    </location>
</feature>
<dbReference type="OrthoDB" id="206452at2759"/>
<feature type="compositionally biased region" description="Low complexity" evidence="1">
    <location>
        <begin position="160"/>
        <end position="171"/>
    </location>
</feature>